<dbReference type="EMBL" id="CYYW01000007">
    <property type="protein sequence ID" value="CUN98907.1"/>
    <property type="molecule type" value="Genomic_DNA"/>
</dbReference>
<protein>
    <submittedName>
        <fullName evidence="3 5">ANTAR domain</fullName>
    </submittedName>
</protein>
<dbReference type="EMBL" id="CVRQ01000022">
    <property type="protein sequence ID" value="CRL38953.1"/>
    <property type="molecule type" value="Genomic_DNA"/>
</dbReference>
<dbReference type="Proteomes" id="UP001212823">
    <property type="component" value="Unassembled WGS sequence"/>
</dbReference>
<evidence type="ECO:0000313" key="10">
    <source>
        <dbReference type="Proteomes" id="UP000049472"/>
    </source>
</evidence>
<dbReference type="EMBL" id="VSTF01000011">
    <property type="protein sequence ID" value="TYL58544.1"/>
    <property type="molecule type" value="Genomic_DNA"/>
</dbReference>
<dbReference type="Proteomes" id="UP000324325">
    <property type="component" value="Unassembled WGS sequence"/>
</dbReference>
<evidence type="ECO:0000313" key="3">
    <source>
        <dbReference type="EMBL" id="CUN98907.1"/>
    </source>
</evidence>
<name>A0A0M6WNU5_9FIRM</name>
<evidence type="ECO:0000313" key="8">
    <source>
        <dbReference type="EMBL" id="TYL56908.1"/>
    </source>
</evidence>
<reference evidence="5" key="6">
    <citation type="submission" date="2021-10" db="EMBL/GenBank/DDBJ databases">
        <title>Collection of gut derived symbiotic bacterial strains cultured from healthy donors.</title>
        <authorList>
            <person name="Lin H."/>
            <person name="Littmann E."/>
            <person name="Kohout C."/>
            <person name="Pamer E.G."/>
        </authorList>
    </citation>
    <scope>NUCLEOTIDE SEQUENCE</scope>
    <source>
        <strain evidence="5">DFI.7.28A</strain>
    </source>
</reference>
<gene>
    <name evidence="7" type="ORF">DW848_05120</name>
    <name evidence="3" type="ORF">ERS852417_01372</name>
    <name evidence="4" type="ORF">ERS852497_00748</name>
    <name evidence="9" type="ORF">FYL31_10290</name>
    <name evidence="8" type="ORF">FYL37_11205</name>
    <name evidence="5" type="ORF">LIZ82_02770</name>
    <name evidence="6" type="ORF">PNE45_00765</name>
    <name evidence="2" type="ORF">T1815_19511</name>
</gene>
<evidence type="ECO:0000259" key="1">
    <source>
        <dbReference type="PROSITE" id="PS50921"/>
    </source>
</evidence>
<dbReference type="Pfam" id="PF03861">
    <property type="entry name" value="ANTAR"/>
    <property type="match status" value="1"/>
</dbReference>
<dbReference type="Proteomes" id="UP001197741">
    <property type="component" value="Unassembled WGS sequence"/>
</dbReference>
<evidence type="ECO:0000313" key="12">
    <source>
        <dbReference type="Proteomes" id="UP000095602"/>
    </source>
</evidence>
<evidence type="ECO:0000313" key="5">
    <source>
        <dbReference type="EMBL" id="MCB6959823.1"/>
    </source>
</evidence>
<dbReference type="Gene3D" id="1.10.10.10">
    <property type="entry name" value="Winged helix-like DNA-binding domain superfamily/Winged helix DNA-binding domain"/>
    <property type="match status" value="1"/>
</dbReference>
<dbReference type="SMART" id="SM01012">
    <property type="entry name" value="ANTAR"/>
    <property type="match status" value="1"/>
</dbReference>
<dbReference type="GO" id="GO:0003723">
    <property type="term" value="F:RNA binding"/>
    <property type="evidence" value="ECO:0007669"/>
    <property type="project" value="InterPro"/>
</dbReference>
<dbReference type="Proteomes" id="UP000095384">
    <property type="component" value="Unassembled WGS sequence"/>
</dbReference>
<dbReference type="PROSITE" id="PS50921">
    <property type="entry name" value="ANTAR"/>
    <property type="match status" value="1"/>
</dbReference>
<evidence type="ECO:0000313" key="7">
    <source>
        <dbReference type="EMBL" id="RHC40515.1"/>
    </source>
</evidence>
<evidence type="ECO:0000313" key="9">
    <source>
        <dbReference type="EMBL" id="TYL58544.1"/>
    </source>
</evidence>
<dbReference type="RefSeq" id="WP_055062059.1">
    <property type="nucleotide sequence ID" value="NZ_CVRQ01000022.1"/>
</dbReference>
<keyword evidence="10" id="KW-1185">Reference proteome</keyword>
<reference evidence="6" key="7">
    <citation type="submission" date="2023-01" db="EMBL/GenBank/DDBJ databases">
        <title>Human gut microbiome strain richness.</title>
        <authorList>
            <person name="Chen-Liaw A."/>
        </authorList>
    </citation>
    <scope>NUCLEOTIDE SEQUENCE</scope>
    <source>
        <strain evidence="6">1001283st1_D2_1001283B150209_150212</strain>
    </source>
</reference>
<reference evidence="10" key="1">
    <citation type="submission" date="2015-05" db="EMBL/GenBank/DDBJ databases">
        <authorList>
            <consortium name="Pathogen Informatics"/>
        </authorList>
    </citation>
    <scope>NUCLEOTIDE SEQUENCE [LARGE SCALE GENOMIC DNA]</scope>
    <source>
        <strain evidence="3 11">2789STDY5608860</strain>
        <strain evidence="4 12">2789STDY5834884</strain>
        <strain evidence="10">T1-815</strain>
    </source>
</reference>
<evidence type="ECO:0000313" key="11">
    <source>
        <dbReference type="Proteomes" id="UP000095384"/>
    </source>
</evidence>
<evidence type="ECO:0000313" key="6">
    <source>
        <dbReference type="EMBL" id="MDB8016564.1"/>
    </source>
</evidence>
<dbReference type="EMBL" id="VSTG01000015">
    <property type="protein sequence ID" value="TYL56908.1"/>
    <property type="molecule type" value="Genomic_DNA"/>
</dbReference>
<sequence>MNNIVIAFPKKEVANSIKKILAQSGYTVTAVANTGASALSSMNGLNMGIIICGYRFSDMMYSEIYEYMPKEFQMLLIASAAGIMEKNVDNLMSLSMPLKVHELLQTVEMMDYTITRRRKKLRQRPKVRSKEDQEMLSSAKAVLMERNGFSEEEAHRYIQKRSMDNGTGLVETAQMILSLMTDV</sequence>
<accession>A0A0M6WNU5</accession>
<evidence type="ECO:0000313" key="13">
    <source>
        <dbReference type="Proteomes" id="UP000286104"/>
    </source>
</evidence>
<reference evidence="7 13" key="3">
    <citation type="submission" date="2018-08" db="EMBL/GenBank/DDBJ databases">
        <title>A genome reference for cultivated species of the human gut microbiota.</title>
        <authorList>
            <person name="Zou Y."/>
            <person name="Xue W."/>
            <person name="Luo G."/>
        </authorList>
    </citation>
    <scope>NUCLEOTIDE SEQUENCE [LARGE SCALE GENOMIC DNA]</scope>
    <source>
        <strain evidence="7 13">AM36-3AA</strain>
    </source>
</reference>
<dbReference type="EMBL" id="QSHU01000004">
    <property type="protein sequence ID" value="RHC40515.1"/>
    <property type="molecule type" value="Genomic_DNA"/>
</dbReference>
<evidence type="ECO:0000313" key="14">
    <source>
        <dbReference type="Proteomes" id="UP000324325"/>
    </source>
</evidence>
<dbReference type="SUPFAM" id="SSF52172">
    <property type="entry name" value="CheY-like"/>
    <property type="match status" value="1"/>
</dbReference>
<evidence type="ECO:0000313" key="15">
    <source>
        <dbReference type="Proteomes" id="UP000324327"/>
    </source>
</evidence>
<dbReference type="EMBL" id="CZAJ01000005">
    <property type="protein sequence ID" value="CUO77043.1"/>
    <property type="molecule type" value="Genomic_DNA"/>
</dbReference>
<dbReference type="InterPro" id="IPR005561">
    <property type="entry name" value="ANTAR"/>
</dbReference>
<dbReference type="EMBL" id="JAJCJQ010000002">
    <property type="protein sequence ID" value="MCB6959823.1"/>
    <property type="molecule type" value="Genomic_DNA"/>
</dbReference>
<dbReference type="EMBL" id="JAQLYE010000001">
    <property type="protein sequence ID" value="MDB8016564.1"/>
    <property type="molecule type" value="Genomic_DNA"/>
</dbReference>
<dbReference type="InterPro" id="IPR011006">
    <property type="entry name" value="CheY-like_superfamily"/>
</dbReference>
<feature type="domain" description="ANTAR" evidence="1">
    <location>
        <begin position="116"/>
        <end position="177"/>
    </location>
</feature>
<reference evidence="2" key="2">
    <citation type="submission" date="2015-05" db="EMBL/GenBank/DDBJ databases">
        <authorList>
            <person name="Wang D.B."/>
            <person name="Wang M."/>
        </authorList>
    </citation>
    <scope>NUCLEOTIDE SEQUENCE [LARGE SCALE GENOMIC DNA]</scope>
    <source>
        <strain evidence="2">T1-815</strain>
    </source>
</reference>
<dbReference type="Proteomes" id="UP000049472">
    <property type="component" value="Unassembled WGS sequence"/>
</dbReference>
<organism evidence="2 10">
    <name type="scientific">Agathobacter rectalis</name>
    <dbReference type="NCBI Taxonomy" id="39491"/>
    <lineage>
        <taxon>Bacteria</taxon>
        <taxon>Bacillati</taxon>
        <taxon>Bacillota</taxon>
        <taxon>Clostridia</taxon>
        <taxon>Lachnospirales</taxon>
        <taxon>Lachnospiraceae</taxon>
        <taxon>Agathobacter</taxon>
    </lineage>
</organism>
<dbReference type="Proteomes" id="UP000095602">
    <property type="component" value="Unassembled WGS sequence"/>
</dbReference>
<evidence type="ECO:0000313" key="4">
    <source>
        <dbReference type="EMBL" id="CUO77043.1"/>
    </source>
</evidence>
<reference evidence="14 15" key="5">
    <citation type="submission" date="2019-09" db="EMBL/GenBank/DDBJ databases">
        <title>Strain-level analysis of Eubacterium rectale using genomes from metagenomes.</title>
        <authorList>
            <person name="Karcher N."/>
            <person name="Segata N."/>
        </authorList>
    </citation>
    <scope>NUCLEOTIDE SEQUENCE [LARGE SCALE GENOMIC DNA]</scope>
    <source>
        <strain evidence="8 14">L2-21</strain>
        <strain evidence="9 15">T3WBe13</strain>
    </source>
</reference>
<dbReference type="Proteomes" id="UP000324327">
    <property type="component" value="Unassembled WGS sequence"/>
</dbReference>
<dbReference type="InterPro" id="IPR036388">
    <property type="entry name" value="WH-like_DNA-bd_sf"/>
</dbReference>
<dbReference type="Proteomes" id="UP000286104">
    <property type="component" value="Unassembled WGS sequence"/>
</dbReference>
<dbReference type="AlphaFoldDB" id="A0A0M6WNU5"/>
<proteinExistence type="predicted"/>
<reference evidence="14 15" key="4">
    <citation type="submission" date="2019-08" db="EMBL/GenBank/DDBJ databases">
        <authorList>
            <person name="Duncan S."/>
            <person name="Walker A."/>
        </authorList>
    </citation>
    <scope>NUCLEOTIDE SEQUENCE [LARGE SCALE GENOMIC DNA]</scope>
    <source>
        <strain evidence="8 14">L2-21</strain>
        <strain evidence="9 15">T3WBe13</strain>
    </source>
</reference>
<evidence type="ECO:0000313" key="2">
    <source>
        <dbReference type="EMBL" id="CRL38953.1"/>
    </source>
</evidence>